<dbReference type="InterPro" id="IPR050109">
    <property type="entry name" value="HTH-type_TetR-like_transc_reg"/>
</dbReference>
<proteinExistence type="predicted"/>
<keyword evidence="1" id="KW-0805">Transcription regulation</keyword>
<dbReference type="GO" id="GO:0000976">
    <property type="term" value="F:transcription cis-regulatory region binding"/>
    <property type="evidence" value="ECO:0007669"/>
    <property type="project" value="TreeGrafter"/>
</dbReference>
<reference evidence="6 7" key="1">
    <citation type="submission" date="2020-08" db="EMBL/GenBank/DDBJ databases">
        <title>Genomic Encyclopedia of Type Strains, Phase IV (KMG-IV): sequencing the most valuable type-strain genomes for metagenomic binning, comparative biology and taxonomic classification.</title>
        <authorList>
            <person name="Goeker M."/>
        </authorList>
    </citation>
    <scope>NUCLEOTIDE SEQUENCE [LARGE SCALE GENOMIC DNA]</scope>
    <source>
        <strain evidence="6 7">DSM 102044</strain>
    </source>
</reference>
<sequence>METFEEQKVSVVLQPDKKKWNLMRQKILEVAVEQFSRYGVRTVTMEDIARLSGVSKKTIYQEFKDKKELVKMAFGMLLNQDQEKLVGILSDGDGVIEQLIYTSKMIRERFANMNPMAILEVQRYFPDSWEMFESFRDEIIVTDIVNVLERGKKLGYFREEINSEILARMRVNQISAAFDPSSFNNLAYSLLDLHLEMMNHFLHGVFTEKGRQAYLEKYKSN</sequence>
<evidence type="ECO:0000256" key="2">
    <source>
        <dbReference type="ARBA" id="ARBA00023125"/>
    </source>
</evidence>
<dbReference type="PROSITE" id="PS50977">
    <property type="entry name" value="HTH_TETR_2"/>
    <property type="match status" value="1"/>
</dbReference>
<keyword evidence="2 4" id="KW-0238">DNA-binding</keyword>
<dbReference type="InterPro" id="IPR009057">
    <property type="entry name" value="Homeodomain-like_sf"/>
</dbReference>
<evidence type="ECO:0000256" key="4">
    <source>
        <dbReference type="PROSITE-ProRule" id="PRU00335"/>
    </source>
</evidence>
<dbReference type="Pfam" id="PF00440">
    <property type="entry name" value="TetR_N"/>
    <property type="match status" value="1"/>
</dbReference>
<feature type="domain" description="HTH tetR-type" evidence="5">
    <location>
        <begin position="21"/>
        <end position="81"/>
    </location>
</feature>
<dbReference type="Gene3D" id="1.10.357.10">
    <property type="entry name" value="Tetracycline Repressor, domain 2"/>
    <property type="match status" value="1"/>
</dbReference>
<dbReference type="GO" id="GO:0003700">
    <property type="term" value="F:DNA-binding transcription factor activity"/>
    <property type="evidence" value="ECO:0007669"/>
    <property type="project" value="TreeGrafter"/>
</dbReference>
<dbReference type="RefSeq" id="WP_246388275.1">
    <property type="nucleotide sequence ID" value="NZ_JACIJO010000001.1"/>
</dbReference>
<evidence type="ECO:0000259" key="5">
    <source>
        <dbReference type="PROSITE" id="PS50977"/>
    </source>
</evidence>
<gene>
    <name evidence="6" type="ORF">FHS59_000577</name>
</gene>
<name>A0A841MAH0_9BACT</name>
<dbReference type="InterPro" id="IPR036271">
    <property type="entry name" value="Tet_transcr_reg_TetR-rel_C_sf"/>
</dbReference>
<dbReference type="SUPFAM" id="SSF46689">
    <property type="entry name" value="Homeodomain-like"/>
    <property type="match status" value="1"/>
</dbReference>
<dbReference type="PANTHER" id="PTHR30055:SF234">
    <property type="entry name" value="HTH-TYPE TRANSCRIPTIONAL REGULATOR BETI"/>
    <property type="match status" value="1"/>
</dbReference>
<dbReference type="InterPro" id="IPR001647">
    <property type="entry name" value="HTH_TetR"/>
</dbReference>
<accession>A0A841MAH0</accession>
<comment type="caution">
    <text evidence="6">The sequence shown here is derived from an EMBL/GenBank/DDBJ whole genome shotgun (WGS) entry which is preliminary data.</text>
</comment>
<dbReference type="PRINTS" id="PR00455">
    <property type="entry name" value="HTHTETR"/>
</dbReference>
<evidence type="ECO:0000313" key="7">
    <source>
        <dbReference type="Proteomes" id="UP000588604"/>
    </source>
</evidence>
<dbReference type="AlphaFoldDB" id="A0A841MAH0"/>
<feature type="DNA-binding region" description="H-T-H motif" evidence="4">
    <location>
        <begin position="44"/>
        <end position="63"/>
    </location>
</feature>
<keyword evidence="7" id="KW-1185">Reference proteome</keyword>
<dbReference type="Proteomes" id="UP000588604">
    <property type="component" value="Unassembled WGS sequence"/>
</dbReference>
<protein>
    <submittedName>
        <fullName evidence="6">AcrR family transcriptional regulator</fullName>
    </submittedName>
</protein>
<organism evidence="6 7">
    <name type="scientific">Algoriphagus iocasae</name>
    <dbReference type="NCBI Taxonomy" id="1836499"/>
    <lineage>
        <taxon>Bacteria</taxon>
        <taxon>Pseudomonadati</taxon>
        <taxon>Bacteroidota</taxon>
        <taxon>Cytophagia</taxon>
        <taxon>Cytophagales</taxon>
        <taxon>Cyclobacteriaceae</taxon>
        <taxon>Algoriphagus</taxon>
    </lineage>
</organism>
<evidence type="ECO:0000313" key="6">
    <source>
        <dbReference type="EMBL" id="MBB6324962.1"/>
    </source>
</evidence>
<evidence type="ECO:0000256" key="1">
    <source>
        <dbReference type="ARBA" id="ARBA00023015"/>
    </source>
</evidence>
<evidence type="ECO:0000256" key="3">
    <source>
        <dbReference type="ARBA" id="ARBA00023163"/>
    </source>
</evidence>
<dbReference type="EMBL" id="JACIJO010000001">
    <property type="protein sequence ID" value="MBB6324962.1"/>
    <property type="molecule type" value="Genomic_DNA"/>
</dbReference>
<keyword evidence="3" id="KW-0804">Transcription</keyword>
<dbReference type="PANTHER" id="PTHR30055">
    <property type="entry name" value="HTH-TYPE TRANSCRIPTIONAL REGULATOR RUTR"/>
    <property type="match status" value="1"/>
</dbReference>
<dbReference type="SUPFAM" id="SSF48498">
    <property type="entry name" value="Tetracyclin repressor-like, C-terminal domain"/>
    <property type="match status" value="1"/>
</dbReference>